<reference evidence="7" key="1">
    <citation type="submission" date="2017-11" db="EMBL/GenBank/DDBJ databases">
        <authorList>
            <person name="Duchaud E."/>
        </authorList>
    </citation>
    <scope>NUCLEOTIDE SEQUENCE [LARGE SCALE GENOMIC DNA]</scope>
    <source>
        <strain evidence="7">Tenacibaculum sp. TNO020</strain>
    </source>
</reference>
<keyword evidence="3 5" id="KW-0560">Oxidoreductase</keyword>
<dbReference type="PIRSF" id="PIRSF000303">
    <property type="entry name" value="Glutathion_perox"/>
    <property type="match status" value="1"/>
</dbReference>
<evidence type="ECO:0000313" key="6">
    <source>
        <dbReference type="EMBL" id="SOS75084.1"/>
    </source>
</evidence>
<comment type="similarity">
    <text evidence="1 5">Belongs to the glutathione peroxidase family.</text>
</comment>
<keyword evidence="2 5" id="KW-0575">Peroxidase</keyword>
<feature type="active site" evidence="4">
    <location>
        <position position="68"/>
    </location>
</feature>
<dbReference type="InterPro" id="IPR036249">
    <property type="entry name" value="Thioredoxin-like_sf"/>
</dbReference>
<name>A0A2H1YHV2_9FLAO</name>
<dbReference type="Proteomes" id="UP000234211">
    <property type="component" value="Unassembled WGS sequence"/>
</dbReference>
<evidence type="ECO:0000256" key="3">
    <source>
        <dbReference type="ARBA" id="ARBA00023002"/>
    </source>
</evidence>
<sequence length="188" mass="21332">MKTLKITLLITLSIILFMTLFSFLSNSETVTPNQSLYDIEIKGIDGEILDLNQYKGKKILFVNVASKCGFTKQYDGLQELSSKYFDKLVVIGLPCNQFGGQEPGEASEIKSFCRLNFGVDFPLTEKIAVKGADKHPLYQWLTEKEKNAKMDSSVKWNFQKYLVDEEGRLIDVFYSITKPMSSKITSLL</sequence>
<dbReference type="PROSITE" id="PS00460">
    <property type="entry name" value="GLUTATHIONE_PEROXID_1"/>
    <property type="match status" value="1"/>
</dbReference>
<dbReference type="Pfam" id="PF00255">
    <property type="entry name" value="GSHPx"/>
    <property type="match status" value="1"/>
</dbReference>
<proteinExistence type="inferred from homology"/>
<dbReference type="InterPro" id="IPR000889">
    <property type="entry name" value="Glutathione_peroxidase"/>
</dbReference>
<dbReference type="EMBL" id="OENF01000038">
    <property type="protein sequence ID" value="SOS75084.1"/>
    <property type="molecule type" value="Genomic_DNA"/>
</dbReference>
<organism evidence="6 7">
    <name type="scientific">Tenacibaculum piscium</name>
    <dbReference type="NCBI Taxonomy" id="1458515"/>
    <lineage>
        <taxon>Bacteria</taxon>
        <taxon>Pseudomonadati</taxon>
        <taxon>Bacteroidota</taxon>
        <taxon>Flavobacteriia</taxon>
        <taxon>Flavobacteriales</taxon>
        <taxon>Flavobacteriaceae</taxon>
        <taxon>Tenacibaculum</taxon>
    </lineage>
</organism>
<dbReference type="SUPFAM" id="SSF52833">
    <property type="entry name" value="Thioredoxin-like"/>
    <property type="match status" value="1"/>
</dbReference>
<gene>
    <name evidence="6" type="primary">bsaA</name>
    <name evidence="6" type="ORF">TNO020_430090</name>
</gene>
<dbReference type="Gene3D" id="3.40.30.10">
    <property type="entry name" value="Glutaredoxin"/>
    <property type="match status" value="1"/>
</dbReference>
<dbReference type="CDD" id="cd00340">
    <property type="entry name" value="GSH_Peroxidase"/>
    <property type="match status" value="1"/>
</dbReference>
<protein>
    <recommendedName>
        <fullName evidence="5">Glutathione peroxidase</fullName>
    </recommendedName>
</protein>
<dbReference type="PANTHER" id="PTHR11592:SF134">
    <property type="entry name" value="PHOSPHOLIPID HYDROPEROXIDE GLUTATHIONE PEROXIDASE"/>
    <property type="match status" value="1"/>
</dbReference>
<dbReference type="PROSITE" id="PS51355">
    <property type="entry name" value="GLUTATHIONE_PEROXID_3"/>
    <property type="match status" value="1"/>
</dbReference>
<evidence type="ECO:0000256" key="5">
    <source>
        <dbReference type="RuleBase" id="RU000499"/>
    </source>
</evidence>
<dbReference type="InterPro" id="IPR029759">
    <property type="entry name" value="GPX_AS"/>
</dbReference>
<dbReference type="FunFam" id="3.40.30.10:FF:000010">
    <property type="entry name" value="Glutathione peroxidase"/>
    <property type="match status" value="1"/>
</dbReference>
<dbReference type="AlphaFoldDB" id="A0A2H1YHV2"/>
<dbReference type="OrthoDB" id="9789406at2"/>
<evidence type="ECO:0000313" key="7">
    <source>
        <dbReference type="Proteomes" id="UP000234211"/>
    </source>
</evidence>
<evidence type="ECO:0000256" key="4">
    <source>
        <dbReference type="PIRSR" id="PIRSR000303-1"/>
    </source>
</evidence>
<dbReference type="PRINTS" id="PR01011">
    <property type="entry name" value="GLUTPROXDASE"/>
</dbReference>
<accession>A0A2H1YHV2</accession>
<keyword evidence="7" id="KW-1185">Reference proteome</keyword>
<dbReference type="GO" id="GO:0006979">
    <property type="term" value="P:response to oxidative stress"/>
    <property type="evidence" value="ECO:0007669"/>
    <property type="project" value="InterPro"/>
</dbReference>
<dbReference type="GO" id="GO:0004601">
    <property type="term" value="F:peroxidase activity"/>
    <property type="evidence" value="ECO:0007669"/>
    <property type="project" value="UniProtKB-KW"/>
</dbReference>
<evidence type="ECO:0000256" key="1">
    <source>
        <dbReference type="ARBA" id="ARBA00006926"/>
    </source>
</evidence>
<dbReference type="PANTHER" id="PTHR11592">
    <property type="entry name" value="GLUTATHIONE PEROXIDASE"/>
    <property type="match status" value="1"/>
</dbReference>
<evidence type="ECO:0000256" key="2">
    <source>
        <dbReference type="ARBA" id="ARBA00022559"/>
    </source>
</evidence>